<dbReference type="GO" id="GO:0005737">
    <property type="term" value="C:cytoplasm"/>
    <property type="evidence" value="ECO:0007669"/>
    <property type="project" value="TreeGrafter"/>
</dbReference>
<feature type="region of interest" description="Disordered" evidence="2">
    <location>
        <begin position="222"/>
        <end position="310"/>
    </location>
</feature>
<feature type="domain" description="Actin interacting protein 3 C-terminal" evidence="3">
    <location>
        <begin position="531"/>
        <end position="967"/>
    </location>
</feature>
<feature type="compositionally biased region" description="Polar residues" evidence="2">
    <location>
        <begin position="442"/>
        <end position="453"/>
    </location>
</feature>
<dbReference type="AlphaFoldDB" id="A0A8H3EVF0"/>
<organism evidence="4 5">
    <name type="scientific">Gomphillus americanus</name>
    <dbReference type="NCBI Taxonomy" id="1940652"/>
    <lineage>
        <taxon>Eukaryota</taxon>
        <taxon>Fungi</taxon>
        <taxon>Dikarya</taxon>
        <taxon>Ascomycota</taxon>
        <taxon>Pezizomycotina</taxon>
        <taxon>Lecanoromycetes</taxon>
        <taxon>OSLEUM clade</taxon>
        <taxon>Ostropomycetidae</taxon>
        <taxon>Ostropales</taxon>
        <taxon>Graphidaceae</taxon>
        <taxon>Gomphilloideae</taxon>
        <taxon>Gomphillus</taxon>
    </lineage>
</organism>
<feature type="compositionally biased region" description="Low complexity" evidence="2">
    <location>
        <begin position="14"/>
        <end position="29"/>
    </location>
</feature>
<evidence type="ECO:0000256" key="1">
    <source>
        <dbReference type="ARBA" id="ARBA00023054"/>
    </source>
</evidence>
<dbReference type="GO" id="GO:0030010">
    <property type="term" value="P:establishment of cell polarity"/>
    <property type="evidence" value="ECO:0007669"/>
    <property type="project" value="TreeGrafter"/>
</dbReference>
<dbReference type="Pfam" id="PF23153">
    <property type="entry name" value="Aip3p_Bud6_N"/>
    <property type="match status" value="1"/>
</dbReference>
<feature type="compositionally biased region" description="Polar residues" evidence="2">
    <location>
        <begin position="30"/>
        <end position="44"/>
    </location>
</feature>
<feature type="region of interest" description="Disordered" evidence="2">
    <location>
        <begin position="403"/>
        <end position="480"/>
    </location>
</feature>
<evidence type="ECO:0000313" key="4">
    <source>
        <dbReference type="EMBL" id="CAF9913354.1"/>
    </source>
</evidence>
<keyword evidence="1" id="KW-0175">Coiled coil</keyword>
<dbReference type="OrthoDB" id="783096at2759"/>
<dbReference type="PANTHER" id="PTHR22741">
    <property type="entry name" value="P140CAP/SNIP-RELATED"/>
    <property type="match status" value="1"/>
</dbReference>
<gene>
    <name evidence="4" type="ORF">GOMPHAMPRED_007868</name>
</gene>
<name>A0A8H3EVF0_9LECA</name>
<dbReference type="EMBL" id="CAJPDQ010000008">
    <property type="protein sequence ID" value="CAF9913354.1"/>
    <property type="molecule type" value="Genomic_DNA"/>
</dbReference>
<accession>A0A8H3EVF0</accession>
<protein>
    <recommendedName>
        <fullName evidence="3">Actin interacting protein 3 C-terminal domain-containing protein</fullName>
    </recommendedName>
</protein>
<dbReference type="Proteomes" id="UP000664169">
    <property type="component" value="Unassembled WGS sequence"/>
</dbReference>
<comment type="caution">
    <text evidence="4">The sequence shown here is derived from an EMBL/GenBank/DDBJ whole genome shotgun (WGS) entry which is preliminary data.</text>
</comment>
<dbReference type="SMART" id="SM00806">
    <property type="entry name" value="AIP3"/>
    <property type="match status" value="1"/>
</dbReference>
<feature type="compositionally biased region" description="Low complexity" evidence="2">
    <location>
        <begin position="45"/>
        <end position="61"/>
    </location>
</feature>
<dbReference type="InterPro" id="IPR056279">
    <property type="entry name" value="Aip3p_Bud6_N"/>
</dbReference>
<feature type="region of interest" description="Disordered" evidence="2">
    <location>
        <begin position="1"/>
        <end position="69"/>
    </location>
</feature>
<dbReference type="InterPro" id="IPR005613">
    <property type="entry name" value="AIP3_C"/>
</dbReference>
<sequence>MQASNSQRSQQRWSPQAAEPAPPSSSSIPGQNGSAYYTTSQTAGPSSRPSVSSRAPSAASSTKKKDSQLSTIEKSVTHLLIATKQLLETLTQWSRKNATETQVSDVYVRLGYEFNIACRAFQSINVDVSDLGNVPDALRQILEETLSQEASQKSLDIYLPKIRDIIINLLHGLKRKQAKLRAKAKEGQTLPRAVSGISIASTSTGNSSASEILESALSHNLTAMRPGSPTRRQQSQAEEPNIPARNSSTQYGRDIESVSQHTRASSREGFPYRQPSSRDESPSIAETTKVPRERKQPAPSVSSMSSNAMQNIPVISPPEIRATPEASFMDETPPPPPPKQSEALLALQRGGELERRASRRYSAYQIQKLVGMGPGGVPSLPPQNSPIPNRGRDVKESLNAVRTRTSLQLGRQRSQRLRGSPNRSGISVSRISEEYVPKEASGPSSMFDNGTSLRTDEDKSESTYIDTGRDESGARLSSPVSDDIPAVKIITTQQPTEPSISVNNTVRQDSIEQEQFIPEQSPQPGKELTLFLQYKSKIKKVVFADGSDDLSMARIQLAFIEKFQWNTHNHGVDLPDIYIQDQMSGVRHELEDLTDIKERSVLVLNVEPLEEVKQHFDTGVDGLRQLLEGIRSTMDGQQLAMNQVSSRQNTVAKEIARLASIPPTNPAESARISNSRVHGTGQSFQEINSLRIDLAAIRSSLTAFTAGVATSMASIREKALTVKAKSLEVEVPELDNENGPAYVAAGKDMLGQGTEALINNVDDLQDIVEDLRKDVVTRGVRPLPRQLEQVGKDISLAHKELLRIKEYVKKEKPIWTKVWTKQLDTVMSDREFMTLQEDFISDLQTDLDMAAETFSLVEQATKQQNADTAEGKSLSLRSTSRTLPVDAEVDPMKAKDSLLGEVRALRPNHETRLEAIERAERARQKELEDRRENVAFKKELGSFVFESKLRKTTGFEELERQIRAKEELALREEHQAVQTIKFARSKARAEERARQAQAQVAAMGRPDEAEDGGNDQYEDAREAEEEPSVLFSKESHASKVNGSVHAESPSV</sequence>
<dbReference type="Gene3D" id="1.20.58.1540">
    <property type="entry name" value="Actin interacting protein 3, C-terminal domain"/>
    <property type="match status" value="1"/>
</dbReference>
<dbReference type="Pfam" id="PF03915">
    <property type="entry name" value="AIP3"/>
    <property type="match status" value="1"/>
</dbReference>
<evidence type="ECO:0000259" key="3">
    <source>
        <dbReference type="SMART" id="SM00806"/>
    </source>
</evidence>
<evidence type="ECO:0000256" key="2">
    <source>
        <dbReference type="SAM" id="MobiDB-lite"/>
    </source>
</evidence>
<feature type="compositionally biased region" description="Basic and acidic residues" evidence="2">
    <location>
        <begin position="454"/>
        <end position="473"/>
    </location>
</feature>
<feature type="compositionally biased region" description="Polar residues" evidence="2">
    <location>
        <begin position="299"/>
        <end position="310"/>
    </location>
</feature>
<feature type="compositionally biased region" description="Polar residues" evidence="2">
    <location>
        <begin position="230"/>
        <end position="263"/>
    </location>
</feature>
<feature type="compositionally biased region" description="Acidic residues" evidence="2">
    <location>
        <begin position="1008"/>
        <end position="1027"/>
    </location>
</feature>
<reference evidence="4" key="1">
    <citation type="submission" date="2021-03" db="EMBL/GenBank/DDBJ databases">
        <authorList>
            <person name="Tagirdzhanova G."/>
        </authorList>
    </citation>
    <scope>NUCLEOTIDE SEQUENCE</scope>
</reference>
<keyword evidence="5" id="KW-1185">Reference proteome</keyword>
<feature type="compositionally biased region" description="Low complexity" evidence="2">
    <location>
        <begin position="406"/>
        <end position="420"/>
    </location>
</feature>
<proteinExistence type="predicted"/>
<dbReference type="PANTHER" id="PTHR22741:SF10">
    <property type="entry name" value="COILED-COIL DOMAIN-CONTAINING PROTEIN CG32809"/>
    <property type="match status" value="1"/>
</dbReference>
<dbReference type="InterPro" id="IPR051825">
    <property type="entry name" value="SRCIN1"/>
</dbReference>
<evidence type="ECO:0000313" key="5">
    <source>
        <dbReference type="Proteomes" id="UP000664169"/>
    </source>
</evidence>
<feature type="compositionally biased region" description="Polar residues" evidence="2">
    <location>
        <begin position="421"/>
        <end position="430"/>
    </location>
</feature>
<feature type="compositionally biased region" description="Polar residues" evidence="2">
    <location>
        <begin position="1"/>
        <end position="13"/>
    </location>
</feature>
<dbReference type="GO" id="GO:0005519">
    <property type="term" value="F:cytoskeletal regulatory protein binding"/>
    <property type="evidence" value="ECO:0007669"/>
    <property type="project" value="InterPro"/>
</dbReference>
<feature type="region of interest" description="Disordered" evidence="2">
    <location>
        <begin position="991"/>
        <end position="1051"/>
    </location>
</feature>
<dbReference type="GO" id="GO:0051286">
    <property type="term" value="C:cell tip"/>
    <property type="evidence" value="ECO:0007669"/>
    <property type="project" value="TreeGrafter"/>
</dbReference>
<dbReference type="InterPro" id="IPR022782">
    <property type="entry name" value="AIP3-like_C"/>
</dbReference>